<name>A0A1I5GM69_9ACTN</name>
<protein>
    <submittedName>
        <fullName evidence="1">Uncharacterized protein</fullName>
    </submittedName>
</protein>
<keyword evidence="2" id="KW-1185">Reference proteome</keyword>
<dbReference type="AlphaFoldDB" id="A0A1I5GM69"/>
<reference evidence="2" key="1">
    <citation type="submission" date="2016-10" db="EMBL/GenBank/DDBJ databases">
        <authorList>
            <person name="Varghese N."/>
            <person name="Submissions S."/>
        </authorList>
    </citation>
    <scope>NUCLEOTIDE SEQUENCE [LARGE SCALE GENOMIC DNA]</scope>
    <source>
        <strain evidence="2">DSM 43161</strain>
    </source>
</reference>
<organism evidence="1 2">
    <name type="scientific">Geodermatophilus obscurus</name>
    <dbReference type="NCBI Taxonomy" id="1861"/>
    <lineage>
        <taxon>Bacteria</taxon>
        <taxon>Bacillati</taxon>
        <taxon>Actinomycetota</taxon>
        <taxon>Actinomycetes</taxon>
        <taxon>Geodermatophilales</taxon>
        <taxon>Geodermatophilaceae</taxon>
        <taxon>Geodermatophilus</taxon>
    </lineage>
</organism>
<dbReference type="EMBL" id="FOWE01000007">
    <property type="protein sequence ID" value="SFO37098.1"/>
    <property type="molecule type" value="Genomic_DNA"/>
</dbReference>
<sequence>MHVFGHDLLMQRTRDRFKNRLPEFRRLIDDWADDYATQGWPPDTPRYFLVPYGQQLAEIGAADRLTSMATDPARHDRMRVRTNTDAAALAEVERAQQLLVDQPEPDLTALVLLVVEHDRLAQRSQAIPTDLPGLWARLGHPHRATALAGTIRRPEEQARALTGVAGALAAAGQVDRAGRVAAEAEQVARAI</sequence>
<gene>
    <name evidence="1" type="ORF">SAMN05660359_02902</name>
</gene>
<proteinExistence type="predicted"/>
<dbReference type="RefSeq" id="WP_208976751.1">
    <property type="nucleotide sequence ID" value="NZ_FOWE01000007.1"/>
</dbReference>
<evidence type="ECO:0000313" key="2">
    <source>
        <dbReference type="Proteomes" id="UP000183642"/>
    </source>
</evidence>
<dbReference type="InterPro" id="IPR011990">
    <property type="entry name" value="TPR-like_helical_dom_sf"/>
</dbReference>
<accession>A0A1I5GM69</accession>
<dbReference type="Proteomes" id="UP000183642">
    <property type="component" value="Unassembled WGS sequence"/>
</dbReference>
<evidence type="ECO:0000313" key="1">
    <source>
        <dbReference type="EMBL" id="SFO37098.1"/>
    </source>
</evidence>
<dbReference type="Gene3D" id="1.25.40.10">
    <property type="entry name" value="Tetratricopeptide repeat domain"/>
    <property type="match status" value="1"/>
</dbReference>
<feature type="non-terminal residue" evidence="1">
    <location>
        <position position="191"/>
    </location>
</feature>